<protein>
    <submittedName>
        <fullName evidence="2">Uncharacterized protein</fullName>
    </submittedName>
</protein>
<dbReference type="Proteomes" id="UP001302477">
    <property type="component" value="Chromosome"/>
</dbReference>
<keyword evidence="1" id="KW-0472">Membrane</keyword>
<sequence>MGMILATASSAAGLFSLYGSWRNWSLLQRWGTLLGWSLLLLSCFLWASSAASVALGISYALLALTACAWLLVGYNRELRPQRSPLLAAGKVRWPALPTLGKHLLLLLGTVPLAGAAALYGSTALATFLPWQQGNALSFAMLLAPVLWGCGAYWQCADSRPLRPAVLHLAVLLASAAALH</sequence>
<feature type="transmembrane region" description="Helical" evidence="1">
    <location>
        <begin position="135"/>
        <end position="154"/>
    </location>
</feature>
<evidence type="ECO:0000256" key="1">
    <source>
        <dbReference type="SAM" id="Phobius"/>
    </source>
</evidence>
<feature type="transmembrane region" description="Helical" evidence="1">
    <location>
        <begin position="54"/>
        <end position="74"/>
    </location>
</feature>
<gene>
    <name evidence="2" type="ORF">R5R33_15905</name>
</gene>
<keyword evidence="1" id="KW-1133">Transmembrane helix</keyword>
<dbReference type="KEGG" id="mpaf:R5R33_15905"/>
<name>A0AAU0N0L9_9GAMM</name>
<feature type="transmembrane region" description="Helical" evidence="1">
    <location>
        <begin position="29"/>
        <end position="47"/>
    </location>
</feature>
<keyword evidence="1" id="KW-0812">Transmembrane</keyword>
<keyword evidence="3" id="KW-1185">Reference proteome</keyword>
<dbReference type="EMBL" id="CP137555">
    <property type="protein sequence ID" value="WOX05209.1"/>
    <property type="molecule type" value="Genomic_DNA"/>
</dbReference>
<accession>A0AAU0N0L9</accession>
<dbReference type="AlphaFoldDB" id="A0AAU0N0L9"/>
<reference evidence="2 3" key="1">
    <citation type="submission" date="2023-10" db="EMBL/GenBank/DDBJ databases">
        <title>Description of Microbulbifer bruguierae sp. nov., isolated from the sediments of mangrove plant Bruguiera sexangula and comparative genomic analyses of the genus Microbulbifer.</title>
        <authorList>
            <person name="Long M."/>
        </authorList>
    </citation>
    <scope>NUCLEOTIDE SEQUENCE [LARGE SCALE GENOMIC DNA]</scope>
    <source>
        <strain evidence="2 3">SPO729</strain>
    </source>
</reference>
<organism evidence="2 3">
    <name type="scientific">Microbulbifer pacificus</name>
    <dbReference type="NCBI Taxonomy" id="407164"/>
    <lineage>
        <taxon>Bacteria</taxon>
        <taxon>Pseudomonadati</taxon>
        <taxon>Pseudomonadota</taxon>
        <taxon>Gammaproteobacteria</taxon>
        <taxon>Cellvibrionales</taxon>
        <taxon>Microbulbiferaceae</taxon>
        <taxon>Microbulbifer</taxon>
    </lineage>
</organism>
<proteinExistence type="predicted"/>
<feature type="transmembrane region" description="Helical" evidence="1">
    <location>
        <begin position="103"/>
        <end position="128"/>
    </location>
</feature>
<evidence type="ECO:0000313" key="2">
    <source>
        <dbReference type="EMBL" id="WOX05209.1"/>
    </source>
</evidence>
<evidence type="ECO:0000313" key="3">
    <source>
        <dbReference type="Proteomes" id="UP001302477"/>
    </source>
</evidence>
<dbReference type="RefSeq" id="WP_318953683.1">
    <property type="nucleotide sequence ID" value="NZ_CP137555.1"/>
</dbReference>